<reference evidence="1" key="1">
    <citation type="submission" date="2021-01" db="EMBL/GenBank/DDBJ databases">
        <title>Complete genome sequence of Clostridiales bacterium R-7.</title>
        <authorList>
            <person name="Mahoney-Kurpe S.C."/>
            <person name="Palevich N."/>
            <person name="Koike S."/>
            <person name="Moon C.D."/>
            <person name="Attwood G.T."/>
        </authorList>
    </citation>
    <scope>NUCLEOTIDE SEQUENCE</scope>
    <source>
        <strain evidence="1">R-7</strain>
    </source>
</reference>
<proteinExistence type="predicted"/>
<sequence length="99" mass="10875">MTITKTLDGTNLTIALEGRLDTTTSPQLEGEMHPDIDSATEVTFDLENLAYISSAGLRVLLSAQKIMNKQGKMTIKNVCPEIMDIFDVTGFVDILNIEN</sequence>
<dbReference type="EMBL" id="CP068393">
    <property type="protein sequence ID" value="QUC68175.1"/>
    <property type="molecule type" value="Genomic_DNA"/>
</dbReference>
<evidence type="ECO:0000313" key="1">
    <source>
        <dbReference type="EMBL" id="QUC68175.1"/>
    </source>
</evidence>
<protein>
    <submittedName>
        <fullName evidence="1">STAS domain-containing protein</fullName>
    </submittedName>
</protein>
<dbReference type="Proteomes" id="UP000682782">
    <property type="component" value="Chromosome"/>
</dbReference>
<gene>
    <name evidence="1" type="ORF">JYE49_05640</name>
</gene>
<accession>A0AC61N4S5</accession>
<organism evidence="1 2">
    <name type="scientific">Aristaeella hokkaidonensis</name>
    <dbReference type="NCBI Taxonomy" id="3046382"/>
    <lineage>
        <taxon>Bacteria</taxon>
        <taxon>Bacillati</taxon>
        <taxon>Bacillota</taxon>
        <taxon>Clostridia</taxon>
        <taxon>Eubacteriales</taxon>
        <taxon>Aristaeellaceae</taxon>
        <taxon>Aristaeella</taxon>
    </lineage>
</organism>
<keyword evidence="2" id="KW-1185">Reference proteome</keyword>
<evidence type="ECO:0000313" key="2">
    <source>
        <dbReference type="Proteomes" id="UP000682782"/>
    </source>
</evidence>
<name>A0AC61N4S5_9FIRM</name>